<keyword evidence="3 5" id="KW-0547">Nucleotide-binding</keyword>
<feature type="region of interest" description="NMP" evidence="5">
    <location>
        <begin position="30"/>
        <end position="59"/>
    </location>
</feature>
<keyword evidence="4 5" id="KW-0418">Kinase</keyword>
<dbReference type="SUPFAM" id="SSF52540">
    <property type="entry name" value="P-loop containing nucleoside triphosphate hydrolases"/>
    <property type="match status" value="1"/>
</dbReference>
<name>A0A316F6G6_9ACTN</name>
<evidence type="ECO:0000256" key="4">
    <source>
        <dbReference type="ARBA" id="ARBA00022777"/>
    </source>
</evidence>
<dbReference type="InterPro" id="IPR027417">
    <property type="entry name" value="P-loop_NTPase"/>
</dbReference>
<dbReference type="EC" id="2.7.4.3" evidence="5 7"/>
<keyword evidence="1 5" id="KW-0808">Transferase</keyword>
<dbReference type="EMBL" id="QGGR01000021">
    <property type="protein sequence ID" value="PWK39840.1"/>
    <property type="molecule type" value="Genomic_DNA"/>
</dbReference>
<gene>
    <name evidence="5" type="primary">adk</name>
    <name evidence="8" type="ORF">BC793_121107</name>
</gene>
<comment type="caution">
    <text evidence="8">The sequence shown here is derived from an EMBL/GenBank/DDBJ whole genome shotgun (WGS) entry which is preliminary data.</text>
</comment>
<comment type="similarity">
    <text evidence="5 6">Belongs to the adenylate kinase family.</text>
</comment>
<dbReference type="GO" id="GO:0044209">
    <property type="term" value="P:AMP salvage"/>
    <property type="evidence" value="ECO:0007669"/>
    <property type="project" value="UniProtKB-UniRule"/>
</dbReference>
<dbReference type="RefSeq" id="WP_109600472.1">
    <property type="nucleotide sequence ID" value="NZ_BONA01000076.1"/>
</dbReference>
<feature type="binding site" evidence="5">
    <location>
        <position position="127"/>
    </location>
    <ligand>
        <name>ATP</name>
        <dbReference type="ChEBI" id="CHEBI:30616"/>
    </ligand>
</feature>
<dbReference type="Pfam" id="PF00406">
    <property type="entry name" value="ADK"/>
    <property type="match status" value="1"/>
</dbReference>
<keyword evidence="2 5" id="KW-0545">Nucleotide biosynthesis</keyword>
<dbReference type="NCBIfam" id="NF001381">
    <property type="entry name" value="PRK00279.1-3"/>
    <property type="match status" value="1"/>
</dbReference>
<feature type="binding site" evidence="5">
    <location>
        <position position="31"/>
    </location>
    <ligand>
        <name>AMP</name>
        <dbReference type="ChEBI" id="CHEBI:456215"/>
    </ligand>
</feature>
<reference evidence="8 9" key="1">
    <citation type="submission" date="2018-05" db="EMBL/GenBank/DDBJ databases">
        <title>Genomic Encyclopedia of Archaeal and Bacterial Type Strains, Phase II (KMG-II): from individual species to whole genera.</title>
        <authorList>
            <person name="Goeker M."/>
        </authorList>
    </citation>
    <scope>NUCLEOTIDE SEQUENCE [LARGE SCALE GENOMIC DNA]</scope>
    <source>
        <strain evidence="8 9">DSM 45184</strain>
    </source>
</reference>
<protein>
    <recommendedName>
        <fullName evidence="5 7">Adenylate kinase</fullName>
        <shortName evidence="5">AK</shortName>
        <ecNumber evidence="5 7">2.7.4.3</ecNumber>
    </recommendedName>
    <alternativeName>
        <fullName evidence="5">ATP-AMP transphosphorylase</fullName>
    </alternativeName>
    <alternativeName>
        <fullName evidence="5">ATP:AMP phosphotransferase</fullName>
    </alternativeName>
    <alternativeName>
        <fullName evidence="5">Adenylate monophosphate kinase</fullName>
    </alternativeName>
</protein>
<evidence type="ECO:0000256" key="3">
    <source>
        <dbReference type="ARBA" id="ARBA00022741"/>
    </source>
</evidence>
<keyword evidence="5 7" id="KW-0067">ATP-binding</keyword>
<comment type="subcellular location">
    <subcellularLocation>
        <location evidence="5 7">Cytoplasm</location>
    </subcellularLocation>
</comment>
<feature type="binding site" evidence="5">
    <location>
        <begin position="10"/>
        <end position="15"/>
    </location>
    <ligand>
        <name>ATP</name>
        <dbReference type="ChEBI" id="CHEBI:30616"/>
    </ligand>
</feature>
<dbReference type="PANTHER" id="PTHR23359">
    <property type="entry name" value="NUCLEOTIDE KINASE"/>
    <property type="match status" value="1"/>
</dbReference>
<dbReference type="GO" id="GO:0005737">
    <property type="term" value="C:cytoplasm"/>
    <property type="evidence" value="ECO:0007669"/>
    <property type="project" value="UniProtKB-SubCell"/>
</dbReference>
<dbReference type="Proteomes" id="UP000245697">
    <property type="component" value="Unassembled WGS sequence"/>
</dbReference>
<dbReference type="GO" id="GO:0005524">
    <property type="term" value="F:ATP binding"/>
    <property type="evidence" value="ECO:0007669"/>
    <property type="project" value="UniProtKB-UniRule"/>
</dbReference>
<evidence type="ECO:0000256" key="6">
    <source>
        <dbReference type="RuleBase" id="RU003330"/>
    </source>
</evidence>
<comment type="subunit">
    <text evidence="5 7">Monomer.</text>
</comment>
<accession>A0A316F6G6</accession>
<evidence type="ECO:0000256" key="2">
    <source>
        <dbReference type="ARBA" id="ARBA00022727"/>
    </source>
</evidence>
<feature type="binding site" evidence="5">
    <location>
        <begin position="57"/>
        <end position="59"/>
    </location>
    <ligand>
        <name>AMP</name>
        <dbReference type="ChEBI" id="CHEBI:456215"/>
    </ligand>
</feature>
<evidence type="ECO:0000313" key="8">
    <source>
        <dbReference type="EMBL" id="PWK39840.1"/>
    </source>
</evidence>
<proteinExistence type="inferred from homology"/>
<sequence length="237" mass="26077">MRLLLIGPPGSGKGTQAVHLAQHYGITHISSGDLLRRHITENTTIGRSVAAYIHRGDLVPDSIVMDMLREPVEAATRRGGYILDGFPRTVDQAETADRVAEPLGTEVRIAVHLTAERPELIRRLLARGAQTGRTDDTASVIAHRLDVFDDAANPLLDYYRRRRTLITVNGDRPVSEVTRTAIAYLDQARHDLSLPEHCHTPLPAADHDTKLTAVLATPRHRTPHPGRGRCCTGPGRK</sequence>
<dbReference type="PRINTS" id="PR00094">
    <property type="entry name" value="ADENYLTKNASE"/>
</dbReference>
<feature type="binding site" evidence="5">
    <location>
        <begin position="85"/>
        <end position="88"/>
    </location>
    <ligand>
        <name>AMP</name>
        <dbReference type="ChEBI" id="CHEBI:456215"/>
    </ligand>
</feature>
<comment type="pathway">
    <text evidence="5">Purine metabolism; AMP biosynthesis via salvage pathway; AMP from ADP: step 1/1.</text>
</comment>
<evidence type="ECO:0000256" key="1">
    <source>
        <dbReference type="ARBA" id="ARBA00022679"/>
    </source>
</evidence>
<feature type="binding site" evidence="5">
    <location>
        <position position="92"/>
    </location>
    <ligand>
        <name>AMP</name>
        <dbReference type="ChEBI" id="CHEBI:456215"/>
    </ligand>
</feature>
<evidence type="ECO:0000256" key="5">
    <source>
        <dbReference type="HAMAP-Rule" id="MF_00235"/>
    </source>
</evidence>
<comment type="catalytic activity">
    <reaction evidence="5 7">
        <text>AMP + ATP = 2 ADP</text>
        <dbReference type="Rhea" id="RHEA:12973"/>
        <dbReference type="ChEBI" id="CHEBI:30616"/>
        <dbReference type="ChEBI" id="CHEBI:456215"/>
        <dbReference type="ChEBI" id="CHEBI:456216"/>
        <dbReference type="EC" id="2.7.4.3"/>
    </reaction>
</comment>
<dbReference type="PROSITE" id="PS00113">
    <property type="entry name" value="ADENYLATE_KINASE"/>
    <property type="match status" value="1"/>
</dbReference>
<dbReference type="HAMAP" id="MF_00235">
    <property type="entry name" value="Adenylate_kinase_Adk"/>
    <property type="match status" value="1"/>
</dbReference>
<comment type="caution">
    <text evidence="5">Lacks conserved residue(s) required for the propagation of feature annotation.</text>
</comment>
<dbReference type="AlphaFoldDB" id="A0A316F6G6"/>
<organism evidence="8 9">
    <name type="scientific">Actinoplanes xinjiangensis</name>
    <dbReference type="NCBI Taxonomy" id="512350"/>
    <lineage>
        <taxon>Bacteria</taxon>
        <taxon>Bacillati</taxon>
        <taxon>Actinomycetota</taxon>
        <taxon>Actinomycetes</taxon>
        <taxon>Micromonosporales</taxon>
        <taxon>Micromonosporaceae</taxon>
        <taxon>Actinoplanes</taxon>
    </lineage>
</organism>
<dbReference type="OrthoDB" id="9805030at2"/>
<dbReference type="NCBIfam" id="NF011100">
    <property type="entry name" value="PRK14527.1"/>
    <property type="match status" value="1"/>
</dbReference>
<dbReference type="InterPro" id="IPR033690">
    <property type="entry name" value="Adenylat_kinase_CS"/>
</dbReference>
<evidence type="ECO:0000256" key="7">
    <source>
        <dbReference type="RuleBase" id="RU003331"/>
    </source>
</evidence>
<comment type="domain">
    <text evidence="5">Consists of three domains, a large central CORE domain and two small peripheral domains, NMPbind and LID, which undergo movements during catalysis. The LID domain closes over the site of phosphoryl transfer upon ATP binding. Assembling and dissambling the active center during each catalytic cycle provides an effective means to prevent ATP hydrolysis.</text>
</comment>
<feature type="binding site" evidence="5">
    <location>
        <position position="172"/>
    </location>
    <ligand>
        <name>ATP</name>
        <dbReference type="ChEBI" id="CHEBI:30616"/>
    </ligand>
</feature>
<dbReference type="Gene3D" id="3.40.50.300">
    <property type="entry name" value="P-loop containing nucleotide triphosphate hydrolases"/>
    <property type="match status" value="1"/>
</dbReference>
<comment type="function">
    <text evidence="5">Catalyzes the reversible transfer of the terminal phosphate group between ATP and AMP. Plays an important role in cellular energy homeostasis and in adenine nucleotide metabolism.</text>
</comment>
<feature type="binding site" evidence="5">
    <location>
        <position position="36"/>
    </location>
    <ligand>
        <name>AMP</name>
        <dbReference type="ChEBI" id="CHEBI:456215"/>
    </ligand>
</feature>
<feature type="binding site" evidence="5">
    <location>
        <position position="133"/>
    </location>
    <ligand>
        <name>AMP</name>
        <dbReference type="ChEBI" id="CHEBI:456215"/>
    </ligand>
</feature>
<evidence type="ECO:0000313" key="9">
    <source>
        <dbReference type="Proteomes" id="UP000245697"/>
    </source>
</evidence>
<dbReference type="CDD" id="cd01428">
    <property type="entry name" value="ADK"/>
    <property type="match status" value="1"/>
</dbReference>
<keyword evidence="9" id="KW-1185">Reference proteome</keyword>
<keyword evidence="5" id="KW-0963">Cytoplasm</keyword>
<dbReference type="UniPathway" id="UPA00588">
    <property type="reaction ID" value="UER00649"/>
</dbReference>
<dbReference type="InterPro" id="IPR000850">
    <property type="entry name" value="Adenylat/UMP-CMP_kin"/>
</dbReference>
<feature type="binding site" evidence="5">
    <location>
        <position position="144"/>
    </location>
    <ligand>
        <name>AMP</name>
        <dbReference type="ChEBI" id="CHEBI:456215"/>
    </ligand>
</feature>
<dbReference type="GO" id="GO:0004017">
    <property type="term" value="F:AMP kinase activity"/>
    <property type="evidence" value="ECO:0007669"/>
    <property type="project" value="UniProtKB-UniRule"/>
</dbReference>